<comment type="caution">
    <text evidence="2">The sequence shown here is derived from an EMBL/GenBank/DDBJ whole genome shotgun (WGS) entry which is preliminary data.</text>
</comment>
<sequence>MEIIVFLSIVIAVLAVLTSIVLVRRVKKQIAEMTDVLVDVKNGNGNRRILS</sequence>
<keyword evidence="2" id="KW-0808">Transferase</keyword>
<evidence type="ECO:0000313" key="3">
    <source>
        <dbReference type="Proteomes" id="UP000477156"/>
    </source>
</evidence>
<keyword evidence="1" id="KW-0812">Transmembrane</keyword>
<evidence type="ECO:0000313" key="2">
    <source>
        <dbReference type="EMBL" id="MZS90152.1"/>
    </source>
</evidence>
<dbReference type="Proteomes" id="UP000477156">
    <property type="component" value="Unassembled WGS sequence"/>
</dbReference>
<accession>A0A6L8XWA9</accession>
<organism evidence="2 3">
    <name type="scientific">Blautia wexlerae</name>
    <dbReference type="NCBI Taxonomy" id="418240"/>
    <lineage>
        <taxon>Bacteria</taxon>
        <taxon>Bacillati</taxon>
        <taxon>Bacillota</taxon>
        <taxon>Clostridia</taxon>
        <taxon>Lachnospirales</taxon>
        <taxon>Lachnospiraceae</taxon>
        <taxon>Blautia</taxon>
    </lineage>
</organism>
<keyword evidence="1" id="KW-0472">Membrane</keyword>
<protein>
    <submittedName>
        <fullName evidence="2">Sensor histidine kinase</fullName>
    </submittedName>
</protein>
<keyword evidence="1" id="KW-1133">Transmembrane helix</keyword>
<feature type="non-terminal residue" evidence="2">
    <location>
        <position position="51"/>
    </location>
</feature>
<dbReference type="GO" id="GO:0016301">
    <property type="term" value="F:kinase activity"/>
    <property type="evidence" value="ECO:0007669"/>
    <property type="project" value="UniProtKB-KW"/>
</dbReference>
<dbReference type="AlphaFoldDB" id="A0A6L8XWA9"/>
<proteinExistence type="predicted"/>
<name>A0A6L8XWA9_9FIRM</name>
<feature type="transmembrane region" description="Helical" evidence="1">
    <location>
        <begin position="6"/>
        <end position="23"/>
    </location>
</feature>
<dbReference type="EMBL" id="WWVF01000029">
    <property type="protein sequence ID" value="MZS90152.1"/>
    <property type="molecule type" value="Genomic_DNA"/>
</dbReference>
<evidence type="ECO:0000256" key="1">
    <source>
        <dbReference type="SAM" id="Phobius"/>
    </source>
</evidence>
<keyword evidence="2" id="KW-0418">Kinase</keyword>
<reference evidence="2 3" key="1">
    <citation type="journal article" date="2019" name="Nat. Med.">
        <title>A library of human gut bacterial isolates paired with longitudinal multiomics data enables mechanistic microbiome research.</title>
        <authorList>
            <person name="Poyet M."/>
            <person name="Groussin M."/>
            <person name="Gibbons S.M."/>
            <person name="Avila-Pacheco J."/>
            <person name="Jiang X."/>
            <person name="Kearney S.M."/>
            <person name="Perrotta A.R."/>
            <person name="Berdy B."/>
            <person name="Zhao S."/>
            <person name="Lieberman T.D."/>
            <person name="Swanson P.K."/>
            <person name="Smith M."/>
            <person name="Roesemann S."/>
            <person name="Alexander J.E."/>
            <person name="Rich S.A."/>
            <person name="Livny J."/>
            <person name="Vlamakis H."/>
            <person name="Clish C."/>
            <person name="Bullock K."/>
            <person name="Deik A."/>
            <person name="Scott J."/>
            <person name="Pierce K.A."/>
            <person name="Xavier R.J."/>
            <person name="Alm E.J."/>
        </authorList>
    </citation>
    <scope>NUCLEOTIDE SEQUENCE [LARGE SCALE GENOMIC DNA]</scope>
    <source>
        <strain evidence="2 3">BIOML-A12</strain>
    </source>
</reference>
<gene>
    <name evidence="2" type="ORF">GT712_13990</name>
</gene>